<feature type="domain" description="Dipeptidylpeptidase IV N-terminal" evidence="1">
    <location>
        <begin position="203"/>
        <end position="460"/>
    </location>
</feature>
<dbReference type="Gene3D" id="3.40.50.1820">
    <property type="entry name" value="alpha/beta hydrolase"/>
    <property type="match status" value="1"/>
</dbReference>
<name>A0A7J5YTU6_DISMA</name>
<dbReference type="OrthoDB" id="16520at2759"/>
<comment type="caution">
    <text evidence="2">The sequence shown here is derived from an EMBL/GenBank/DDBJ whole genome shotgun (WGS) entry which is preliminary data.</text>
</comment>
<evidence type="ECO:0000313" key="2">
    <source>
        <dbReference type="EMBL" id="KAF3852583.1"/>
    </source>
</evidence>
<organism evidence="2 3">
    <name type="scientific">Dissostichus mawsoni</name>
    <name type="common">Antarctic cod</name>
    <dbReference type="NCBI Taxonomy" id="36200"/>
    <lineage>
        <taxon>Eukaryota</taxon>
        <taxon>Metazoa</taxon>
        <taxon>Chordata</taxon>
        <taxon>Craniata</taxon>
        <taxon>Vertebrata</taxon>
        <taxon>Euteleostomi</taxon>
        <taxon>Actinopterygii</taxon>
        <taxon>Neopterygii</taxon>
        <taxon>Teleostei</taxon>
        <taxon>Neoteleostei</taxon>
        <taxon>Acanthomorphata</taxon>
        <taxon>Eupercaria</taxon>
        <taxon>Perciformes</taxon>
        <taxon>Notothenioidei</taxon>
        <taxon>Nototheniidae</taxon>
        <taxon>Dissostichus</taxon>
    </lineage>
</organism>
<sequence>MWFRLSVPKDTPLAFSRWSLPISQISLLLLRYPSFWSATDISRNLPVTCVMGHVIILNSEVVYRNRDGHVIKFNFASNETDFILANSTFVNGLQGGEVPLSADLMYALFAYDVKQGGVGAEPSEVHNAVLQHAAWGKQGRQLIFIFENNIYYQSDVRSTSLRITSSGQEGWSTTGWPTGSTKVGDPALSPGPLVVSRRGEARFLSINDTLVPNMVLPQFTGSTYPKGIQYPYPMSVKHVIKSKGSLTFYSNIHLQAGQKNPEVKLLVVTCTERHTLKNCSLLNSSNSVRWVNRSQNASLLTVCDATIGVCVQTRGLFRDMAVLSGTGAAVLQGQEPLLPLSACKTRRQGDFNHITMFTKKLRSDKDEVRHLTSGDWEVTKIVAYDENNQIIYFLSTQPLHNKDICTGPLCVQCTLFVSTLGLFPRRCLTCGLKDECSFFEAEVSPDAQHAILYCKGPGVPAVLLLSFIDVNSYFILENNLPLRSALETKKTIRNETHTITNDNFALPLKLIYPPDFSESFLYGLLLIVDRSPGGQGVTDEFRLDWYLGLVGSEQVIVARLDGRGQGSEVKGN</sequence>
<dbReference type="SUPFAM" id="SSF82171">
    <property type="entry name" value="DPP6 N-terminal domain-like"/>
    <property type="match status" value="1"/>
</dbReference>
<dbReference type="GO" id="GO:0008076">
    <property type="term" value="C:voltage-gated potassium channel complex"/>
    <property type="evidence" value="ECO:0007669"/>
    <property type="project" value="TreeGrafter"/>
</dbReference>
<dbReference type="InterPro" id="IPR002469">
    <property type="entry name" value="Peptidase_S9B_N"/>
</dbReference>
<proteinExistence type="predicted"/>
<dbReference type="AlphaFoldDB" id="A0A7J5YTU6"/>
<dbReference type="Proteomes" id="UP000518266">
    <property type="component" value="Unassembled WGS sequence"/>
</dbReference>
<keyword evidence="3" id="KW-1185">Reference proteome</keyword>
<evidence type="ECO:0000259" key="1">
    <source>
        <dbReference type="Pfam" id="PF00930"/>
    </source>
</evidence>
<accession>A0A7J5YTU6</accession>
<dbReference type="InterPro" id="IPR029058">
    <property type="entry name" value="AB_hydrolase_fold"/>
</dbReference>
<dbReference type="EMBL" id="JAAKFY010000009">
    <property type="protein sequence ID" value="KAF3852583.1"/>
    <property type="molecule type" value="Genomic_DNA"/>
</dbReference>
<dbReference type="Pfam" id="PF00930">
    <property type="entry name" value="DPPIV_N"/>
    <property type="match status" value="2"/>
</dbReference>
<dbReference type="PANTHER" id="PTHR11731:SF21">
    <property type="entry name" value="INACTIVE DIPEPTIDYL PEPTIDASE 10"/>
    <property type="match status" value="1"/>
</dbReference>
<gene>
    <name evidence="2" type="ORF">F7725_005938</name>
</gene>
<evidence type="ECO:0000313" key="3">
    <source>
        <dbReference type="Proteomes" id="UP000518266"/>
    </source>
</evidence>
<dbReference type="GO" id="GO:1901379">
    <property type="term" value="P:regulation of potassium ion transmembrane transport"/>
    <property type="evidence" value="ECO:0007669"/>
    <property type="project" value="TreeGrafter"/>
</dbReference>
<dbReference type="PANTHER" id="PTHR11731">
    <property type="entry name" value="PROTEASE FAMILY S9B,C DIPEPTIDYL-PEPTIDASE IV-RELATED"/>
    <property type="match status" value="1"/>
</dbReference>
<dbReference type="InterPro" id="IPR050278">
    <property type="entry name" value="Serine_Prot_S9B/DPPIV"/>
</dbReference>
<protein>
    <recommendedName>
        <fullName evidence="1">Dipeptidylpeptidase IV N-terminal domain-containing protein</fullName>
    </recommendedName>
</protein>
<dbReference type="Gene3D" id="2.140.10.30">
    <property type="entry name" value="Dipeptidylpeptidase IV, N-terminal domain"/>
    <property type="match status" value="2"/>
</dbReference>
<reference evidence="2 3" key="1">
    <citation type="submission" date="2020-03" db="EMBL/GenBank/DDBJ databases">
        <title>Dissostichus mawsoni Genome sequencing and assembly.</title>
        <authorList>
            <person name="Park H."/>
        </authorList>
    </citation>
    <scope>NUCLEOTIDE SEQUENCE [LARGE SCALE GENOMIC DNA]</scope>
    <source>
        <strain evidence="2">DM0001</strain>
        <tissue evidence="2">Muscle</tissue>
    </source>
</reference>
<dbReference type="GO" id="GO:0006508">
    <property type="term" value="P:proteolysis"/>
    <property type="evidence" value="ECO:0007669"/>
    <property type="project" value="InterPro"/>
</dbReference>
<feature type="domain" description="Dipeptidylpeptidase IV N-terminal" evidence="1">
    <location>
        <begin position="108"/>
        <end position="171"/>
    </location>
</feature>
<dbReference type="GO" id="GO:0015459">
    <property type="term" value="F:potassium channel regulator activity"/>
    <property type="evidence" value="ECO:0007669"/>
    <property type="project" value="TreeGrafter"/>
</dbReference>